<reference evidence="2" key="1">
    <citation type="submission" date="2012-07" db="EMBL/GenBank/DDBJ databases">
        <title>Genome of the Chinese tree shrew, a rising model animal genetically related to primates.</title>
        <authorList>
            <person name="Zhang G."/>
            <person name="Fan Y."/>
            <person name="Yao Y."/>
            <person name="Huang Z."/>
        </authorList>
    </citation>
    <scope>NUCLEOTIDE SEQUENCE [LARGE SCALE GENOMIC DNA]</scope>
</reference>
<dbReference type="InParanoid" id="L9L4U8"/>
<name>L9L4U8_TUPCH</name>
<organism evidence="1 2">
    <name type="scientific">Tupaia chinensis</name>
    <name type="common">Chinese tree shrew</name>
    <name type="synonym">Tupaia belangeri chinensis</name>
    <dbReference type="NCBI Taxonomy" id="246437"/>
    <lineage>
        <taxon>Eukaryota</taxon>
        <taxon>Metazoa</taxon>
        <taxon>Chordata</taxon>
        <taxon>Craniata</taxon>
        <taxon>Vertebrata</taxon>
        <taxon>Euteleostomi</taxon>
        <taxon>Mammalia</taxon>
        <taxon>Eutheria</taxon>
        <taxon>Euarchontoglires</taxon>
        <taxon>Scandentia</taxon>
        <taxon>Tupaiidae</taxon>
        <taxon>Tupaia</taxon>
    </lineage>
</organism>
<proteinExistence type="predicted"/>
<accession>L9L4U8</accession>
<gene>
    <name evidence="1" type="ORF">TREES_T100017641</name>
</gene>
<evidence type="ECO:0000313" key="1">
    <source>
        <dbReference type="EMBL" id="ELW69774.1"/>
    </source>
</evidence>
<dbReference type="EMBL" id="KB320521">
    <property type="protein sequence ID" value="ELW69774.1"/>
    <property type="molecule type" value="Genomic_DNA"/>
</dbReference>
<sequence length="140" mass="14947">MVEHRSRITVSGDVGVASHENLVVLETRSCRSRGDDPNCERILQELRQLLSLRALARGLAAPCCGLSHTLYPTVPPACAPTPSYGQIPRQNRGVALSPPATCLGSTLGNPPLLLQSLTCDEVMKTSSERAPCGQLCRVGE</sequence>
<keyword evidence="2" id="KW-1185">Reference proteome</keyword>
<evidence type="ECO:0000313" key="2">
    <source>
        <dbReference type="Proteomes" id="UP000011518"/>
    </source>
</evidence>
<dbReference type="AlphaFoldDB" id="L9L4U8"/>
<reference evidence="2" key="2">
    <citation type="journal article" date="2013" name="Nat. Commun.">
        <title>Genome of the Chinese tree shrew.</title>
        <authorList>
            <person name="Fan Y."/>
            <person name="Huang Z.Y."/>
            <person name="Cao C.C."/>
            <person name="Chen C.S."/>
            <person name="Chen Y.X."/>
            <person name="Fan D.D."/>
            <person name="He J."/>
            <person name="Hou H.L."/>
            <person name="Hu L."/>
            <person name="Hu X.T."/>
            <person name="Jiang X.T."/>
            <person name="Lai R."/>
            <person name="Lang Y.S."/>
            <person name="Liang B."/>
            <person name="Liao S.G."/>
            <person name="Mu D."/>
            <person name="Ma Y.Y."/>
            <person name="Niu Y.Y."/>
            <person name="Sun X.Q."/>
            <person name="Xia J.Q."/>
            <person name="Xiao J."/>
            <person name="Xiong Z.Q."/>
            <person name="Xu L."/>
            <person name="Yang L."/>
            <person name="Zhang Y."/>
            <person name="Zhao W."/>
            <person name="Zhao X.D."/>
            <person name="Zheng Y.T."/>
            <person name="Zhou J.M."/>
            <person name="Zhu Y.B."/>
            <person name="Zhang G.J."/>
            <person name="Wang J."/>
            <person name="Yao Y.G."/>
        </authorList>
    </citation>
    <scope>NUCLEOTIDE SEQUENCE [LARGE SCALE GENOMIC DNA]</scope>
</reference>
<protein>
    <submittedName>
        <fullName evidence="1">Uncharacterized protein</fullName>
    </submittedName>
</protein>
<dbReference type="Proteomes" id="UP000011518">
    <property type="component" value="Unassembled WGS sequence"/>
</dbReference>